<protein>
    <submittedName>
        <fullName evidence="1">Uncharacterized protein</fullName>
    </submittedName>
</protein>
<gene>
    <name evidence="1" type="ORF">B0T21DRAFT_452064</name>
</gene>
<proteinExistence type="predicted"/>
<keyword evidence="2" id="KW-1185">Reference proteome</keyword>
<reference evidence="1" key="1">
    <citation type="submission" date="2023-06" db="EMBL/GenBank/DDBJ databases">
        <title>Genome-scale phylogeny and comparative genomics of the fungal order Sordariales.</title>
        <authorList>
            <consortium name="Lawrence Berkeley National Laboratory"/>
            <person name="Hensen N."/>
            <person name="Bonometti L."/>
            <person name="Westerberg I."/>
            <person name="Brannstrom I.O."/>
            <person name="Guillou S."/>
            <person name="Cros-Aarteil S."/>
            <person name="Calhoun S."/>
            <person name="Haridas S."/>
            <person name="Kuo A."/>
            <person name="Mondo S."/>
            <person name="Pangilinan J."/>
            <person name="Riley R."/>
            <person name="Labutti K."/>
            <person name="Andreopoulos B."/>
            <person name="Lipzen A."/>
            <person name="Chen C."/>
            <person name="Yanf M."/>
            <person name="Daum C."/>
            <person name="Ng V."/>
            <person name="Clum A."/>
            <person name="Steindorff A."/>
            <person name="Ohm R."/>
            <person name="Martin F."/>
            <person name="Silar P."/>
            <person name="Natvig D."/>
            <person name="Lalanne C."/>
            <person name="Gautier V."/>
            <person name="Ament-Velasquez S.L."/>
            <person name="Kruys A."/>
            <person name="Hutchinson M.I."/>
            <person name="Powell A.J."/>
            <person name="Barry K."/>
            <person name="Miller A.N."/>
            <person name="Grigoriev I.V."/>
            <person name="Debuchy R."/>
            <person name="Gladieux P."/>
            <person name="Thoren M.H."/>
            <person name="Johannesson H."/>
        </authorList>
    </citation>
    <scope>NUCLEOTIDE SEQUENCE</scope>
    <source>
        <strain evidence="1">CBS 540.89</strain>
    </source>
</reference>
<sequence>MDRQNSTITFNAIAAHVQFIAIQRAIQGEIELCGKQIEFWMNAIYDGFEHYGIFQESEIAIPEHAQYLYQTDETQDKNAPRQSITGFEQGGGFAAPLSKDGHGDDGIDDFCRSIYPDITTDQNDASIIARAPGYAGSFGAEHAPRGLGDISIDKGHGYNMTNARAVQAASERLERASERANVAGVATLAHGGEITIRASKETEPQNWNPSTLIRNREGSIRCGLPIVGQPGQLCSKMYVTRTLPDHQRSAHHHFPDGDPDARTTRPQILNRMKIAVLEWRIKVEGQELRGFAHAHGVVLQPRVQAMVEQLPVLPAVVSVTKRKLRRIEELQLIRTELARVQAQTAPHGARVYV</sequence>
<dbReference type="Proteomes" id="UP001172159">
    <property type="component" value="Unassembled WGS sequence"/>
</dbReference>
<accession>A0AA40BEL1</accession>
<evidence type="ECO:0000313" key="2">
    <source>
        <dbReference type="Proteomes" id="UP001172159"/>
    </source>
</evidence>
<dbReference type="AlphaFoldDB" id="A0AA40BEL1"/>
<organism evidence="1 2">
    <name type="scientific">Apiosordaria backusii</name>
    <dbReference type="NCBI Taxonomy" id="314023"/>
    <lineage>
        <taxon>Eukaryota</taxon>
        <taxon>Fungi</taxon>
        <taxon>Dikarya</taxon>
        <taxon>Ascomycota</taxon>
        <taxon>Pezizomycotina</taxon>
        <taxon>Sordariomycetes</taxon>
        <taxon>Sordariomycetidae</taxon>
        <taxon>Sordariales</taxon>
        <taxon>Lasiosphaeriaceae</taxon>
        <taxon>Apiosordaria</taxon>
    </lineage>
</organism>
<name>A0AA40BEL1_9PEZI</name>
<dbReference type="EMBL" id="JAUKTV010000008">
    <property type="protein sequence ID" value="KAK0732473.1"/>
    <property type="molecule type" value="Genomic_DNA"/>
</dbReference>
<evidence type="ECO:0000313" key="1">
    <source>
        <dbReference type="EMBL" id="KAK0732473.1"/>
    </source>
</evidence>
<comment type="caution">
    <text evidence="1">The sequence shown here is derived from an EMBL/GenBank/DDBJ whole genome shotgun (WGS) entry which is preliminary data.</text>
</comment>